<keyword evidence="7 12" id="KW-0812">Transmembrane</keyword>
<dbReference type="GO" id="GO:0016020">
    <property type="term" value="C:membrane"/>
    <property type="evidence" value="ECO:0007669"/>
    <property type="project" value="UniProtKB-SubCell"/>
</dbReference>
<feature type="region of interest" description="Disordered" evidence="11">
    <location>
        <begin position="15"/>
        <end position="37"/>
    </location>
</feature>
<dbReference type="CDD" id="cd13960">
    <property type="entry name" value="PT_UbiA_HPT1"/>
    <property type="match status" value="1"/>
</dbReference>
<keyword evidence="4" id="KW-0150">Chloroplast</keyword>
<evidence type="ECO:0000256" key="1">
    <source>
        <dbReference type="ARBA" id="ARBA00004141"/>
    </source>
</evidence>
<name>A0A2V0P7E6_9CHLO</name>
<dbReference type="Gene3D" id="1.10.357.140">
    <property type="entry name" value="UbiA prenyltransferase"/>
    <property type="match status" value="1"/>
</dbReference>
<dbReference type="Proteomes" id="UP000247498">
    <property type="component" value="Unassembled WGS sequence"/>
</dbReference>
<feature type="transmembrane region" description="Helical" evidence="12">
    <location>
        <begin position="194"/>
        <end position="215"/>
    </location>
</feature>
<evidence type="ECO:0000313" key="14">
    <source>
        <dbReference type="Proteomes" id="UP000247498"/>
    </source>
</evidence>
<feature type="transmembrane region" description="Helical" evidence="12">
    <location>
        <begin position="221"/>
        <end position="239"/>
    </location>
</feature>
<dbReference type="InterPro" id="IPR044502">
    <property type="entry name" value="AtHST-like"/>
</dbReference>
<evidence type="ECO:0000256" key="3">
    <source>
        <dbReference type="ARBA" id="ARBA00005985"/>
    </source>
</evidence>
<keyword evidence="5" id="KW-0934">Plastid</keyword>
<dbReference type="PANTHER" id="PTHR43009">
    <property type="entry name" value="HOMOGENTISATE SOLANESYLTRANSFERASE, CHLOROPLASTIC"/>
    <property type="match status" value="1"/>
</dbReference>
<comment type="caution">
    <text evidence="13">The sequence shown here is derived from an EMBL/GenBank/DDBJ whole genome shotgun (WGS) entry which is preliminary data.</text>
</comment>
<dbReference type="Pfam" id="PF01040">
    <property type="entry name" value="UbiA"/>
    <property type="match status" value="1"/>
</dbReference>
<proteinExistence type="inferred from homology"/>
<protein>
    <recommendedName>
        <fullName evidence="15">Homogentisate prenyltransferase</fullName>
    </recommendedName>
</protein>
<dbReference type="GO" id="GO:0009507">
    <property type="term" value="C:chloroplast"/>
    <property type="evidence" value="ECO:0007669"/>
    <property type="project" value="UniProtKB-SubCell"/>
</dbReference>
<evidence type="ECO:0000256" key="4">
    <source>
        <dbReference type="ARBA" id="ARBA00022528"/>
    </source>
</evidence>
<evidence type="ECO:0000313" key="13">
    <source>
        <dbReference type="EMBL" id="GBF95479.1"/>
    </source>
</evidence>
<feature type="transmembrane region" description="Helical" evidence="12">
    <location>
        <begin position="356"/>
        <end position="376"/>
    </location>
</feature>
<dbReference type="GO" id="GO:0004659">
    <property type="term" value="F:prenyltransferase activity"/>
    <property type="evidence" value="ECO:0007669"/>
    <property type="project" value="InterPro"/>
</dbReference>
<comment type="similarity">
    <text evidence="3">Belongs to the UbiA prenyltransferase family.</text>
</comment>
<accession>A0A2V0P7E6</accession>
<evidence type="ECO:0000256" key="5">
    <source>
        <dbReference type="ARBA" id="ARBA00022640"/>
    </source>
</evidence>
<evidence type="ECO:0000256" key="2">
    <source>
        <dbReference type="ARBA" id="ARBA00004229"/>
    </source>
</evidence>
<dbReference type="InterPro" id="IPR000537">
    <property type="entry name" value="UbiA_prenyltransferase"/>
</dbReference>
<evidence type="ECO:0000256" key="10">
    <source>
        <dbReference type="ARBA" id="ARBA00023136"/>
    </source>
</evidence>
<evidence type="ECO:0000256" key="6">
    <source>
        <dbReference type="ARBA" id="ARBA00022679"/>
    </source>
</evidence>
<keyword evidence="8" id="KW-0809">Transit peptide</keyword>
<reference evidence="13 14" key="1">
    <citation type="journal article" date="2018" name="Sci. Rep.">
        <title>Raphidocelis subcapitata (=Pseudokirchneriella subcapitata) provides an insight into genome evolution and environmental adaptations in the Sphaeropleales.</title>
        <authorList>
            <person name="Suzuki S."/>
            <person name="Yamaguchi H."/>
            <person name="Nakajima N."/>
            <person name="Kawachi M."/>
        </authorList>
    </citation>
    <scope>NUCLEOTIDE SEQUENCE [LARGE SCALE GENOMIC DNA]</scope>
    <source>
        <strain evidence="13 14">NIES-35</strain>
    </source>
</reference>
<evidence type="ECO:0008006" key="15">
    <source>
        <dbReference type="Google" id="ProtNLM"/>
    </source>
</evidence>
<evidence type="ECO:0000256" key="11">
    <source>
        <dbReference type="SAM" id="MobiDB-lite"/>
    </source>
</evidence>
<evidence type="ECO:0000256" key="12">
    <source>
        <dbReference type="SAM" id="Phobius"/>
    </source>
</evidence>
<dbReference type="InParanoid" id="A0A2V0P7E6"/>
<evidence type="ECO:0000256" key="9">
    <source>
        <dbReference type="ARBA" id="ARBA00022989"/>
    </source>
</evidence>
<dbReference type="InterPro" id="IPR044878">
    <property type="entry name" value="UbiA_sf"/>
</dbReference>
<dbReference type="EMBL" id="BDRX01000065">
    <property type="protein sequence ID" value="GBF95479.1"/>
    <property type="molecule type" value="Genomic_DNA"/>
</dbReference>
<keyword evidence="14" id="KW-1185">Reference proteome</keyword>
<keyword evidence="6" id="KW-0808">Transferase</keyword>
<dbReference type="OrthoDB" id="1502398at2759"/>
<gene>
    <name evidence="13" type="ORF">Rsub_07829</name>
</gene>
<evidence type="ECO:0000256" key="8">
    <source>
        <dbReference type="ARBA" id="ARBA00022946"/>
    </source>
</evidence>
<sequence>MRWLQGAAGPLGHARGAVVPSSLGSGPSDRAGRAASGCSCSAGPGSLSSAALAAAATAASAFAAPSAAAAAARAPLPPRRRRRLGAPASAAAGAAAGAPGGESPAARAAAFLSAFWKFLRPHTIRGTILGTTAVVTRALLDSPAAIDWALLPRACLGLVALLCGNGYIVGINQIYDVEIDALNKPFLPVAAGELSTPAAWALVAGLAATGLAITATNFGPLISSLYAFGLLLGTVYSIPPLRLKRFAIPAFLIIATVRGFLLNFGVYHATRAALQLPFAWSPPITFITCFVTMFATVIAITKDLPDVEGDRAHGISTFATRLGVPAVSNLGIGLLMANYAGAIYAGLTCPAFNAPLMVGAHAALATILALRALKLARSGYTREGVQKFYVWIWNLFYSEYFLLPWI</sequence>
<feature type="transmembrane region" description="Helical" evidence="12">
    <location>
        <begin position="246"/>
        <end position="267"/>
    </location>
</feature>
<dbReference type="STRING" id="307507.A0A2V0P7E6"/>
<evidence type="ECO:0000256" key="7">
    <source>
        <dbReference type="ARBA" id="ARBA00022692"/>
    </source>
</evidence>
<dbReference type="NCBIfam" id="NF009525">
    <property type="entry name" value="PRK12887.1"/>
    <property type="match status" value="1"/>
</dbReference>
<dbReference type="AlphaFoldDB" id="A0A2V0P7E6"/>
<dbReference type="FunCoup" id="A0A2V0P7E6">
    <property type="interactions" value="719"/>
</dbReference>
<feature type="transmembrane region" description="Helical" evidence="12">
    <location>
        <begin position="279"/>
        <end position="301"/>
    </location>
</feature>
<keyword evidence="10 12" id="KW-0472">Membrane</keyword>
<keyword evidence="9 12" id="KW-1133">Transmembrane helix</keyword>
<dbReference type="PANTHER" id="PTHR43009:SF10">
    <property type="entry name" value="HOMOGENTISATE SOLANESYLTRANSFERASE, CHLOROPLASTIC"/>
    <property type="match status" value="1"/>
</dbReference>
<feature type="transmembrane region" description="Helical" evidence="12">
    <location>
        <begin position="322"/>
        <end position="344"/>
    </location>
</feature>
<organism evidence="13 14">
    <name type="scientific">Raphidocelis subcapitata</name>
    <dbReference type="NCBI Taxonomy" id="307507"/>
    <lineage>
        <taxon>Eukaryota</taxon>
        <taxon>Viridiplantae</taxon>
        <taxon>Chlorophyta</taxon>
        <taxon>core chlorophytes</taxon>
        <taxon>Chlorophyceae</taxon>
        <taxon>CS clade</taxon>
        <taxon>Sphaeropleales</taxon>
        <taxon>Selenastraceae</taxon>
        <taxon>Raphidocelis</taxon>
    </lineage>
</organism>
<comment type="subcellular location">
    <subcellularLocation>
        <location evidence="1">Membrane</location>
        <topology evidence="1">Multi-pass membrane protein</topology>
    </subcellularLocation>
    <subcellularLocation>
        <location evidence="2">Plastid</location>
        <location evidence="2">Chloroplast</location>
    </subcellularLocation>
</comment>